<dbReference type="Proteomes" id="UP000799440">
    <property type="component" value="Unassembled WGS sequence"/>
</dbReference>
<dbReference type="AlphaFoldDB" id="A0A6A6VAQ6"/>
<dbReference type="EMBL" id="MU006576">
    <property type="protein sequence ID" value="KAF2746620.1"/>
    <property type="molecule type" value="Genomic_DNA"/>
</dbReference>
<evidence type="ECO:0008006" key="3">
    <source>
        <dbReference type="Google" id="ProtNLM"/>
    </source>
</evidence>
<protein>
    <recommendedName>
        <fullName evidence="3">BTB domain-containing protein</fullName>
    </recommendedName>
</protein>
<accession>A0A6A6VAQ6</accession>
<dbReference type="OrthoDB" id="3774342at2759"/>
<evidence type="ECO:0000313" key="1">
    <source>
        <dbReference type="EMBL" id="KAF2746620.1"/>
    </source>
</evidence>
<name>A0A6A6VAQ6_9PLEO</name>
<organism evidence="1 2">
    <name type="scientific">Sporormia fimetaria CBS 119925</name>
    <dbReference type="NCBI Taxonomy" id="1340428"/>
    <lineage>
        <taxon>Eukaryota</taxon>
        <taxon>Fungi</taxon>
        <taxon>Dikarya</taxon>
        <taxon>Ascomycota</taxon>
        <taxon>Pezizomycotina</taxon>
        <taxon>Dothideomycetes</taxon>
        <taxon>Pleosporomycetidae</taxon>
        <taxon>Pleosporales</taxon>
        <taxon>Sporormiaceae</taxon>
        <taxon>Sporormia</taxon>
    </lineage>
</organism>
<reference evidence="1" key="1">
    <citation type="journal article" date="2020" name="Stud. Mycol.">
        <title>101 Dothideomycetes genomes: a test case for predicting lifestyles and emergence of pathogens.</title>
        <authorList>
            <person name="Haridas S."/>
            <person name="Albert R."/>
            <person name="Binder M."/>
            <person name="Bloem J."/>
            <person name="Labutti K."/>
            <person name="Salamov A."/>
            <person name="Andreopoulos B."/>
            <person name="Baker S."/>
            <person name="Barry K."/>
            <person name="Bills G."/>
            <person name="Bluhm B."/>
            <person name="Cannon C."/>
            <person name="Castanera R."/>
            <person name="Culley D."/>
            <person name="Daum C."/>
            <person name="Ezra D."/>
            <person name="Gonzalez J."/>
            <person name="Henrissat B."/>
            <person name="Kuo A."/>
            <person name="Liang C."/>
            <person name="Lipzen A."/>
            <person name="Lutzoni F."/>
            <person name="Magnuson J."/>
            <person name="Mondo S."/>
            <person name="Nolan M."/>
            <person name="Ohm R."/>
            <person name="Pangilinan J."/>
            <person name="Park H.-J."/>
            <person name="Ramirez L."/>
            <person name="Alfaro M."/>
            <person name="Sun H."/>
            <person name="Tritt A."/>
            <person name="Yoshinaga Y."/>
            <person name="Zwiers L.-H."/>
            <person name="Turgeon B."/>
            <person name="Goodwin S."/>
            <person name="Spatafora J."/>
            <person name="Crous P."/>
            <person name="Grigoriev I."/>
        </authorList>
    </citation>
    <scope>NUCLEOTIDE SEQUENCE</scope>
    <source>
        <strain evidence="1">CBS 119925</strain>
    </source>
</reference>
<gene>
    <name evidence="1" type="ORF">M011DRAFT_487039</name>
</gene>
<proteinExistence type="predicted"/>
<sequence>MSSTSTLPSRVSSIVSTMNMNTTSDNPSVFASQNQPSYHRSTADATDALCLPFVKAAAAALAHDKLPYEAVKELLSGPTVAIYSKGQLVYSHFPVRAFMAVSSLAFGNLAVNPTQQKVQFRRPEPCAMKLTLASILDTLPNIKFPVGQTFIQNLRLYEAALALGLTHNVRMYTNLLRDLVSARLLEYEELDECLKRLKLEDPVLQNVVYTLAFYRRMGYIRDVKALDAYLQKHSELEAALAAVDEDLS</sequence>
<evidence type="ECO:0000313" key="2">
    <source>
        <dbReference type="Proteomes" id="UP000799440"/>
    </source>
</evidence>
<keyword evidence="2" id="KW-1185">Reference proteome</keyword>